<dbReference type="EMBL" id="LRXL01000045">
    <property type="protein sequence ID" value="OAB78039.1"/>
    <property type="molecule type" value="Genomic_DNA"/>
</dbReference>
<sequence>MKTVFIYLFLVCFGITSVMAQFDNSSSNTPRFEANENNYEEPTGFELPAIKTPRVTNDRRPYTSTVDPNLGENKEAPVDFTKGDGLLDYKTDTAPKYFTKDKSITDEIGGDQYLGDFKTKAGHVTIAYRDHEFVDGDRVRIFVNDDVVRGNVSLGGNFRGFKLPLQSGFNRIDFQALNQGDSGPNTAQLRVYDDDGSVLASHEWNLLTGNTATIIVVKD</sequence>
<dbReference type="RefSeq" id="WP_068592835.1">
    <property type="nucleotide sequence ID" value="NZ_LRXL01000045.1"/>
</dbReference>
<dbReference type="STRING" id="1763537.ULVI_11175"/>
<comment type="caution">
    <text evidence="3">The sequence shown here is derived from an EMBL/GenBank/DDBJ whole genome shotgun (WGS) entry which is preliminary data.</text>
</comment>
<feature type="region of interest" description="Disordered" evidence="1">
    <location>
        <begin position="56"/>
        <end position="77"/>
    </location>
</feature>
<keyword evidence="4" id="KW-1185">Reference proteome</keyword>
<gene>
    <name evidence="3" type="ORF">ULVI_11175</name>
</gene>
<accession>A0A167GYM1</accession>
<evidence type="ECO:0000313" key="3">
    <source>
        <dbReference type="EMBL" id="OAB78039.1"/>
    </source>
</evidence>
<protein>
    <recommendedName>
        <fullName evidence="5">Secreted protein</fullName>
    </recommendedName>
</protein>
<dbReference type="AlphaFoldDB" id="A0A167GYM1"/>
<feature type="chain" id="PRO_5007887263" description="Secreted protein" evidence="2">
    <location>
        <begin position="21"/>
        <end position="219"/>
    </location>
</feature>
<evidence type="ECO:0000313" key="4">
    <source>
        <dbReference type="Proteomes" id="UP000077013"/>
    </source>
</evidence>
<name>A0A167GYM1_9FLAO</name>
<reference evidence="3 4" key="1">
    <citation type="submission" date="2016-02" db="EMBL/GenBank/DDBJ databases">
        <title>Ulvibacter sp. LPB0005, isolated from Thais luteostoma.</title>
        <authorList>
            <person name="Shin S.-K."/>
            <person name="Yi H."/>
        </authorList>
    </citation>
    <scope>NUCLEOTIDE SEQUENCE [LARGE SCALE GENOMIC DNA]</scope>
    <source>
        <strain evidence="3 4">LPB0005</strain>
    </source>
</reference>
<dbReference type="Proteomes" id="UP000077013">
    <property type="component" value="Unassembled WGS sequence"/>
</dbReference>
<evidence type="ECO:0000256" key="1">
    <source>
        <dbReference type="SAM" id="MobiDB-lite"/>
    </source>
</evidence>
<feature type="signal peptide" evidence="2">
    <location>
        <begin position="1"/>
        <end position="20"/>
    </location>
</feature>
<keyword evidence="2" id="KW-0732">Signal</keyword>
<evidence type="ECO:0000256" key="2">
    <source>
        <dbReference type="SAM" id="SignalP"/>
    </source>
</evidence>
<proteinExistence type="predicted"/>
<dbReference type="OrthoDB" id="1148517at2"/>
<organism evidence="3 4">
    <name type="scientific">Cochleicola gelatinilyticus</name>
    <dbReference type="NCBI Taxonomy" id="1763537"/>
    <lineage>
        <taxon>Bacteria</taxon>
        <taxon>Pseudomonadati</taxon>
        <taxon>Bacteroidota</taxon>
        <taxon>Flavobacteriia</taxon>
        <taxon>Flavobacteriales</taxon>
        <taxon>Flavobacteriaceae</taxon>
        <taxon>Cochleicola</taxon>
    </lineage>
</organism>
<evidence type="ECO:0008006" key="5">
    <source>
        <dbReference type="Google" id="ProtNLM"/>
    </source>
</evidence>